<organism evidence="2 3">
    <name type="scientific">Tannerella sp. oral taxon BU063 isolate Cell 5</name>
    <dbReference type="NCBI Taxonomy" id="1410950"/>
    <lineage>
        <taxon>Bacteria</taxon>
        <taxon>Pseudomonadati</taxon>
        <taxon>Bacteroidota</taxon>
        <taxon>Bacteroidia</taxon>
        <taxon>Bacteroidales</taxon>
        <taxon>Tannerellaceae</taxon>
        <taxon>Tannerella</taxon>
    </lineage>
</organism>
<reference evidence="2 3" key="1">
    <citation type="submission" date="2013-11" db="EMBL/GenBank/DDBJ databases">
        <title>Single cell genomics of uncultured Tannerella BU063 (oral taxon 286).</title>
        <authorList>
            <person name="Beall C.J."/>
            <person name="Campbell A.G."/>
            <person name="Griffen A.L."/>
            <person name="Podar M."/>
            <person name="Leys E.J."/>
        </authorList>
    </citation>
    <scope>NUCLEOTIDE SEQUENCE [LARGE SCALE GENOMIC DNA]</scope>
    <source>
        <strain evidence="2">Cell 5</strain>
    </source>
</reference>
<protein>
    <submittedName>
        <fullName evidence="2">Uncharacterized protein</fullName>
    </submittedName>
</protein>
<gene>
    <name evidence="2" type="ORF">T229_06440</name>
</gene>
<feature type="compositionally biased region" description="Basic and acidic residues" evidence="1">
    <location>
        <begin position="249"/>
        <end position="299"/>
    </location>
</feature>
<evidence type="ECO:0000313" key="3">
    <source>
        <dbReference type="Proteomes" id="UP000018872"/>
    </source>
</evidence>
<evidence type="ECO:0000256" key="1">
    <source>
        <dbReference type="SAM" id="MobiDB-lite"/>
    </source>
</evidence>
<accession>W2CCR3</accession>
<name>W2CCR3_9BACT</name>
<dbReference type="AlphaFoldDB" id="W2CCR3"/>
<dbReference type="Pfam" id="PF19775">
    <property type="entry name" value="DUF6261"/>
    <property type="match status" value="1"/>
</dbReference>
<feature type="region of interest" description="Disordered" evidence="1">
    <location>
        <begin position="238"/>
        <end position="314"/>
    </location>
</feature>
<feature type="compositionally biased region" description="Basic residues" evidence="1">
    <location>
        <begin position="239"/>
        <end position="248"/>
    </location>
</feature>
<proteinExistence type="predicted"/>
<dbReference type="Proteomes" id="UP000018872">
    <property type="component" value="Unassembled WGS sequence"/>
</dbReference>
<dbReference type="InterPro" id="IPR046228">
    <property type="entry name" value="DUF6261"/>
</dbReference>
<comment type="caution">
    <text evidence="2">The sequence shown here is derived from an EMBL/GenBank/DDBJ whole genome shotgun (WGS) entry which is preliminary data.</text>
</comment>
<evidence type="ECO:0000313" key="2">
    <source>
        <dbReference type="EMBL" id="ETK04905.1"/>
    </source>
</evidence>
<dbReference type="PATRIC" id="fig|1410950.3.peg.822"/>
<sequence>MNENSKDLPWVEKIEPSNSGIFTLSLHVEYQNEQYARVKAFDQTKLKLPAGLMAAWDGRREKEIQVNKTVTESAYTKRLEEADKKRDKVLTFIFTSVRSQRLSPTEAVAEAAERIARTLKPYGGSQIAAFDEETANIRGLLEDLSKQTTDVTALGLTDAVTRLGALNTEFINLRAERRVESPEGDLPNSRVVRAETDAAYETVCCYIEAAFLYAATDEDRKAIANLIKELNKTTAAYKTTHRMKAAQRKPKDPKDPKLPKEPKPNTPKPDDKPDIKHPEEGPKKPDPKKPEEGGGKKPEGGGTGGDPDIRLPEE</sequence>
<dbReference type="EMBL" id="AYYC01000600">
    <property type="protein sequence ID" value="ETK04905.1"/>
    <property type="molecule type" value="Genomic_DNA"/>
</dbReference>